<dbReference type="InterPro" id="IPR008325">
    <property type="entry name" value="EipA-like"/>
</dbReference>
<evidence type="ECO:0000256" key="1">
    <source>
        <dbReference type="SAM" id="MobiDB-lite"/>
    </source>
</evidence>
<keyword evidence="2" id="KW-0732">Signal</keyword>
<evidence type="ECO:0000313" key="4">
    <source>
        <dbReference type="Proteomes" id="UP000606044"/>
    </source>
</evidence>
<feature type="chain" id="PRO_5037954651" description="DUF1134 domain-containing protein" evidence="2">
    <location>
        <begin position="32"/>
        <end position="235"/>
    </location>
</feature>
<dbReference type="Pfam" id="PF06577">
    <property type="entry name" value="EipA"/>
    <property type="match status" value="1"/>
</dbReference>
<sequence length="235" mass="24761">MTIPRSSLVRPLAGAAMLASLVAGFAAPAAAQQQPYGSQGQPYQGQGTYQGGGGAYQGQSGGGYQPQQPRGYQQQSTYSQNELVAKGHSFFGSVSKGLALTIQKAVSQWGEPNGYILGQEGTGAFVGGLRYGEGTLYTRNAGDLKMYWQGPSIGWDFGGDGGRTMILVYNLRTVDDVFRRFGGVTGSAYFVAGFGMTALANDNVVVVPIRSGVGVRLGANIGYLKFTAQPTWNPF</sequence>
<organism evidence="3 4">
    <name type="scientific">Azorhizobium oxalatiphilum</name>
    <dbReference type="NCBI Taxonomy" id="980631"/>
    <lineage>
        <taxon>Bacteria</taxon>
        <taxon>Pseudomonadati</taxon>
        <taxon>Pseudomonadota</taxon>
        <taxon>Alphaproteobacteria</taxon>
        <taxon>Hyphomicrobiales</taxon>
        <taxon>Xanthobacteraceae</taxon>
        <taxon>Azorhizobium</taxon>
    </lineage>
</organism>
<feature type="compositionally biased region" description="Low complexity" evidence="1">
    <location>
        <begin position="65"/>
        <end position="76"/>
    </location>
</feature>
<name>A0A917BQD1_9HYPH</name>
<feature type="region of interest" description="Disordered" evidence="1">
    <location>
        <begin position="35"/>
        <end position="78"/>
    </location>
</feature>
<accession>A0A917BQD1</accession>
<evidence type="ECO:0000313" key="3">
    <source>
        <dbReference type="EMBL" id="GGF52756.1"/>
    </source>
</evidence>
<evidence type="ECO:0008006" key="5">
    <source>
        <dbReference type="Google" id="ProtNLM"/>
    </source>
</evidence>
<proteinExistence type="predicted"/>
<feature type="compositionally biased region" description="Low complexity" evidence="1">
    <location>
        <begin position="35"/>
        <end position="47"/>
    </location>
</feature>
<feature type="compositionally biased region" description="Gly residues" evidence="1">
    <location>
        <begin position="48"/>
        <end position="64"/>
    </location>
</feature>
<dbReference type="AlphaFoldDB" id="A0A917BQD1"/>
<reference evidence="3" key="1">
    <citation type="journal article" date="2014" name="Int. J. Syst. Evol. Microbiol.">
        <title>Complete genome sequence of Corynebacterium casei LMG S-19264T (=DSM 44701T), isolated from a smear-ripened cheese.</title>
        <authorList>
            <consortium name="US DOE Joint Genome Institute (JGI-PGF)"/>
            <person name="Walter F."/>
            <person name="Albersmeier A."/>
            <person name="Kalinowski J."/>
            <person name="Ruckert C."/>
        </authorList>
    </citation>
    <scope>NUCLEOTIDE SEQUENCE</scope>
    <source>
        <strain evidence="3">CCM 7897</strain>
    </source>
</reference>
<dbReference type="Proteomes" id="UP000606044">
    <property type="component" value="Unassembled WGS sequence"/>
</dbReference>
<gene>
    <name evidence="3" type="ORF">GCM10007301_10320</name>
</gene>
<reference evidence="3" key="2">
    <citation type="submission" date="2020-09" db="EMBL/GenBank/DDBJ databases">
        <authorList>
            <person name="Sun Q."/>
            <person name="Sedlacek I."/>
        </authorList>
    </citation>
    <scope>NUCLEOTIDE SEQUENCE</scope>
    <source>
        <strain evidence="3">CCM 7897</strain>
    </source>
</reference>
<protein>
    <recommendedName>
        <fullName evidence="5">DUF1134 domain-containing protein</fullName>
    </recommendedName>
</protein>
<keyword evidence="4" id="KW-1185">Reference proteome</keyword>
<feature type="signal peptide" evidence="2">
    <location>
        <begin position="1"/>
        <end position="31"/>
    </location>
</feature>
<comment type="caution">
    <text evidence="3">The sequence shown here is derived from an EMBL/GenBank/DDBJ whole genome shotgun (WGS) entry which is preliminary data.</text>
</comment>
<dbReference type="EMBL" id="BMCT01000001">
    <property type="protein sequence ID" value="GGF52756.1"/>
    <property type="molecule type" value="Genomic_DNA"/>
</dbReference>
<evidence type="ECO:0000256" key="2">
    <source>
        <dbReference type="SAM" id="SignalP"/>
    </source>
</evidence>
<dbReference type="RefSeq" id="WP_244644163.1">
    <property type="nucleotide sequence ID" value="NZ_BMCT01000001.1"/>
</dbReference>